<evidence type="ECO:0000256" key="3">
    <source>
        <dbReference type="ARBA" id="ARBA00022475"/>
    </source>
</evidence>
<sequence length="245" mass="25825">MNERQEIHLLSGAYALDAVTDEERAALLDAMRESEELRGEVVGLTDTAVALGLSVAPVAPRPALRAALLEAIEHTPQDAPVQEPEPRLAAAPHVAPRRRRRLLRRPSVLLAAAAVAVLLFGGGVIVQRALVQPDLQYSAIVAGADGPPVVREVRGGGEATLYSSRDEGGSAIVVKGVDVPEGRVLQVWSVQGDRVVSAGLYETGDHYRVIEHVPVPGERIAVSVEPAGGSEQPTTRPIVALPVTA</sequence>
<dbReference type="Proteomes" id="UP001597347">
    <property type="component" value="Unassembled WGS sequence"/>
</dbReference>
<dbReference type="PANTHER" id="PTHR37461">
    <property type="entry name" value="ANTI-SIGMA-K FACTOR RSKA"/>
    <property type="match status" value="1"/>
</dbReference>
<dbReference type="InterPro" id="IPR018764">
    <property type="entry name" value="RskA_C"/>
</dbReference>
<keyword evidence="3" id="KW-1003">Cell membrane</keyword>
<keyword evidence="14" id="KW-1185">Reference proteome</keyword>
<keyword evidence="5 11" id="KW-1133">Transmembrane helix</keyword>
<comment type="subcellular location">
    <subcellularLocation>
        <location evidence="2">Cell membrane</location>
    </subcellularLocation>
    <subcellularLocation>
        <location evidence="1">Membrane</location>
        <topology evidence="1">Single-pass membrane protein</topology>
    </subcellularLocation>
</comment>
<dbReference type="PANTHER" id="PTHR37461:SF1">
    <property type="entry name" value="ANTI-SIGMA-K FACTOR RSKA"/>
    <property type="match status" value="1"/>
</dbReference>
<evidence type="ECO:0000259" key="12">
    <source>
        <dbReference type="Pfam" id="PF10099"/>
    </source>
</evidence>
<evidence type="ECO:0000256" key="1">
    <source>
        <dbReference type="ARBA" id="ARBA00004167"/>
    </source>
</evidence>
<organism evidence="13 14">
    <name type="scientific">Amnibacterium endophyticum</name>
    <dbReference type="NCBI Taxonomy" id="2109337"/>
    <lineage>
        <taxon>Bacteria</taxon>
        <taxon>Bacillati</taxon>
        <taxon>Actinomycetota</taxon>
        <taxon>Actinomycetes</taxon>
        <taxon>Micrococcales</taxon>
        <taxon>Microbacteriaceae</taxon>
        <taxon>Amnibacterium</taxon>
    </lineage>
</organism>
<evidence type="ECO:0000313" key="13">
    <source>
        <dbReference type="EMBL" id="MFD1721374.1"/>
    </source>
</evidence>
<keyword evidence="6" id="KW-0805">Transcription regulation</keyword>
<evidence type="ECO:0000313" key="14">
    <source>
        <dbReference type="Proteomes" id="UP001597347"/>
    </source>
</evidence>
<dbReference type="InterPro" id="IPR051474">
    <property type="entry name" value="Anti-sigma-K/W_factor"/>
</dbReference>
<evidence type="ECO:0000256" key="10">
    <source>
        <dbReference type="ARBA" id="ARBA00030803"/>
    </source>
</evidence>
<name>A0ABW4LEL5_9MICO</name>
<evidence type="ECO:0000256" key="7">
    <source>
        <dbReference type="ARBA" id="ARBA00023136"/>
    </source>
</evidence>
<comment type="caution">
    <text evidence="13">The sequence shown here is derived from an EMBL/GenBank/DDBJ whole genome shotgun (WGS) entry which is preliminary data.</text>
</comment>
<evidence type="ECO:0000256" key="8">
    <source>
        <dbReference type="ARBA" id="ARBA00023163"/>
    </source>
</evidence>
<evidence type="ECO:0000256" key="2">
    <source>
        <dbReference type="ARBA" id="ARBA00004236"/>
    </source>
</evidence>
<dbReference type="EMBL" id="JBHUEA010000009">
    <property type="protein sequence ID" value="MFD1721374.1"/>
    <property type="molecule type" value="Genomic_DNA"/>
</dbReference>
<reference evidence="14" key="1">
    <citation type="journal article" date="2019" name="Int. J. Syst. Evol. Microbiol.">
        <title>The Global Catalogue of Microorganisms (GCM) 10K type strain sequencing project: providing services to taxonomists for standard genome sequencing and annotation.</title>
        <authorList>
            <consortium name="The Broad Institute Genomics Platform"/>
            <consortium name="The Broad Institute Genome Sequencing Center for Infectious Disease"/>
            <person name="Wu L."/>
            <person name="Ma J."/>
        </authorList>
    </citation>
    <scope>NUCLEOTIDE SEQUENCE [LARGE SCALE GENOMIC DNA]</scope>
    <source>
        <strain evidence="14">CGMCC 1.12471</strain>
    </source>
</reference>
<dbReference type="InterPro" id="IPR041916">
    <property type="entry name" value="Anti_sigma_zinc_sf"/>
</dbReference>
<evidence type="ECO:0000256" key="4">
    <source>
        <dbReference type="ARBA" id="ARBA00022692"/>
    </source>
</evidence>
<protein>
    <recommendedName>
        <fullName evidence="10">Regulator of SigK</fullName>
    </recommendedName>
    <alternativeName>
        <fullName evidence="9">Sigma-K anti-sigma factor RskA</fullName>
    </alternativeName>
</protein>
<dbReference type="Gene3D" id="1.10.10.1320">
    <property type="entry name" value="Anti-sigma factor, zinc-finger domain"/>
    <property type="match status" value="1"/>
</dbReference>
<accession>A0ABW4LEL5</accession>
<feature type="transmembrane region" description="Helical" evidence="11">
    <location>
        <begin position="107"/>
        <end position="126"/>
    </location>
</feature>
<gene>
    <name evidence="13" type="ORF">ACFSBI_07410</name>
</gene>
<evidence type="ECO:0000256" key="5">
    <source>
        <dbReference type="ARBA" id="ARBA00022989"/>
    </source>
</evidence>
<feature type="domain" description="Anti-sigma K factor RskA C-terminal" evidence="12">
    <location>
        <begin position="110"/>
        <end position="238"/>
    </location>
</feature>
<keyword evidence="8" id="KW-0804">Transcription</keyword>
<dbReference type="Pfam" id="PF10099">
    <property type="entry name" value="RskA_C"/>
    <property type="match status" value="1"/>
</dbReference>
<keyword evidence="4 11" id="KW-0812">Transmembrane</keyword>
<dbReference type="RefSeq" id="WP_377933554.1">
    <property type="nucleotide sequence ID" value="NZ_JBHUEA010000009.1"/>
</dbReference>
<proteinExistence type="predicted"/>
<evidence type="ECO:0000256" key="11">
    <source>
        <dbReference type="SAM" id="Phobius"/>
    </source>
</evidence>
<evidence type="ECO:0000256" key="9">
    <source>
        <dbReference type="ARBA" id="ARBA00029829"/>
    </source>
</evidence>
<keyword evidence="7 11" id="KW-0472">Membrane</keyword>
<evidence type="ECO:0000256" key="6">
    <source>
        <dbReference type="ARBA" id="ARBA00023015"/>
    </source>
</evidence>